<name>A0A444ZL21_ARAHY</name>
<dbReference type="Gene3D" id="3.40.50.720">
    <property type="entry name" value="NAD(P)-binding Rossmann-like Domain"/>
    <property type="match status" value="1"/>
</dbReference>
<dbReference type="InterPro" id="IPR052585">
    <property type="entry name" value="Lipid_raft_assoc_Zn_ADH"/>
</dbReference>
<dbReference type="InterPro" id="IPR036259">
    <property type="entry name" value="MFS_trans_sf"/>
</dbReference>
<reference evidence="3 4" key="1">
    <citation type="submission" date="2019-01" db="EMBL/GenBank/DDBJ databases">
        <title>Sequencing of cultivated peanut Arachis hypogaea provides insights into genome evolution and oil improvement.</title>
        <authorList>
            <person name="Chen X."/>
        </authorList>
    </citation>
    <scope>NUCLEOTIDE SEQUENCE [LARGE SCALE GENOMIC DNA]</scope>
    <source>
        <strain evidence="4">cv. Fuhuasheng</strain>
        <tissue evidence="3">Leaves</tissue>
    </source>
</reference>
<accession>A0A444ZL21</accession>
<dbReference type="AlphaFoldDB" id="A0A444ZL21"/>
<gene>
    <name evidence="3" type="ORF">Ahy_B04g071583</name>
</gene>
<keyword evidence="4" id="KW-1185">Reference proteome</keyword>
<dbReference type="PANTHER" id="PTHR43482:SF1">
    <property type="entry name" value="PROTEIN AST1-RELATED"/>
    <property type="match status" value="1"/>
</dbReference>
<dbReference type="PANTHER" id="PTHR43482">
    <property type="entry name" value="PROTEIN AST1-RELATED"/>
    <property type="match status" value="1"/>
</dbReference>
<keyword evidence="2" id="KW-1133">Transmembrane helix</keyword>
<keyword evidence="1" id="KW-0175">Coiled coil</keyword>
<dbReference type="EMBL" id="SDMP01000014">
    <property type="protein sequence ID" value="RYR14879.1"/>
    <property type="molecule type" value="Genomic_DNA"/>
</dbReference>
<dbReference type="Proteomes" id="UP000289738">
    <property type="component" value="Chromosome B04"/>
</dbReference>
<comment type="caution">
    <text evidence="3">The sequence shown here is derived from an EMBL/GenBank/DDBJ whole genome shotgun (WGS) entry which is preliminary data.</text>
</comment>
<keyword evidence="2" id="KW-0472">Membrane</keyword>
<feature type="transmembrane region" description="Helical" evidence="2">
    <location>
        <begin position="70"/>
        <end position="89"/>
    </location>
</feature>
<proteinExistence type="predicted"/>
<sequence>MAVKWGDINERFPEKILPRCVQKKTHAPGSDRLRKYNNQVLILFTFSLYLSVLVMTFFTCYLTRKKGRKASIILGALSFLVRAIFNAAAHNIAIPFDEHCNVLCSCIEYCSSQEAKGSHNDTCLSAFFSCQDFDDMDKRLKDIEDETAALKEMQAKVKKEMGSVQALSHLAVKAIFLYTHLNIQTPLSVIDSNLRIDLGTASASQVNREEIDSRSVFVGNEASAIPFAALTAWRDLKSTARITEGQRILVVGGGGAVGFAAI</sequence>
<evidence type="ECO:0000313" key="3">
    <source>
        <dbReference type="EMBL" id="RYR14879.1"/>
    </source>
</evidence>
<evidence type="ECO:0000256" key="1">
    <source>
        <dbReference type="SAM" id="Coils"/>
    </source>
</evidence>
<evidence type="ECO:0000256" key="2">
    <source>
        <dbReference type="SAM" id="Phobius"/>
    </source>
</evidence>
<keyword evidence="2" id="KW-0812">Transmembrane</keyword>
<feature type="coiled-coil region" evidence="1">
    <location>
        <begin position="133"/>
        <end position="160"/>
    </location>
</feature>
<dbReference type="InterPro" id="IPR036291">
    <property type="entry name" value="NAD(P)-bd_dom_sf"/>
</dbReference>
<organism evidence="3 4">
    <name type="scientific">Arachis hypogaea</name>
    <name type="common">Peanut</name>
    <dbReference type="NCBI Taxonomy" id="3818"/>
    <lineage>
        <taxon>Eukaryota</taxon>
        <taxon>Viridiplantae</taxon>
        <taxon>Streptophyta</taxon>
        <taxon>Embryophyta</taxon>
        <taxon>Tracheophyta</taxon>
        <taxon>Spermatophyta</taxon>
        <taxon>Magnoliopsida</taxon>
        <taxon>eudicotyledons</taxon>
        <taxon>Gunneridae</taxon>
        <taxon>Pentapetalae</taxon>
        <taxon>rosids</taxon>
        <taxon>fabids</taxon>
        <taxon>Fabales</taxon>
        <taxon>Fabaceae</taxon>
        <taxon>Papilionoideae</taxon>
        <taxon>50 kb inversion clade</taxon>
        <taxon>dalbergioids sensu lato</taxon>
        <taxon>Dalbergieae</taxon>
        <taxon>Pterocarpus clade</taxon>
        <taxon>Arachis</taxon>
    </lineage>
</organism>
<dbReference type="SUPFAM" id="SSF51735">
    <property type="entry name" value="NAD(P)-binding Rossmann-fold domains"/>
    <property type="match status" value="1"/>
</dbReference>
<feature type="transmembrane region" description="Helical" evidence="2">
    <location>
        <begin position="40"/>
        <end position="63"/>
    </location>
</feature>
<evidence type="ECO:0000313" key="4">
    <source>
        <dbReference type="Proteomes" id="UP000289738"/>
    </source>
</evidence>
<protein>
    <submittedName>
        <fullName evidence="3">Uncharacterized protein</fullName>
    </submittedName>
</protein>
<dbReference type="Gene3D" id="1.20.1250.20">
    <property type="entry name" value="MFS general substrate transporter like domains"/>
    <property type="match status" value="1"/>
</dbReference>
<dbReference type="STRING" id="3818.A0A444ZL21"/>